<evidence type="ECO:0000313" key="5">
    <source>
        <dbReference type="EMBL" id="VDO98568.1"/>
    </source>
</evidence>
<dbReference type="OrthoDB" id="5814046at2759"/>
<dbReference type="WBParaSite" id="SBAD_0000280901-mRNA-1">
    <property type="protein sequence ID" value="SBAD_0000280901-mRNA-1"/>
    <property type="gene ID" value="SBAD_0000280901"/>
</dbReference>
<evidence type="ECO:0000256" key="3">
    <source>
        <dbReference type="ARBA" id="ARBA00022833"/>
    </source>
</evidence>
<keyword evidence="3" id="KW-0862">Zinc</keyword>
<name>A0A183IGD5_9BILA</name>
<evidence type="ECO:0000256" key="2">
    <source>
        <dbReference type="ARBA" id="ARBA00022771"/>
    </source>
</evidence>
<keyword evidence="1" id="KW-0479">Metal-binding</keyword>
<gene>
    <name evidence="5" type="ORF">SBAD_LOCUS2679</name>
</gene>
<reference evidence="7" key="1">
    <citation type="submission" date="2016-06" db="UniProtKB">
        <authorList>
            <consortium name="WormBaseParasite"/>
        </authorList>
    </citation>
    <scope>IDENTIFICATION</scope>
</reference>
<feature type="domain" description="FLYWCH-type" evidence="4">
    <location>
        <begin position="99"/>
        <end position="148"/>
    </location>
</feature>
<protein>
    <submittedName>
        <fullName evidence="7">FLYWCH-type domain-containing protein</fullName>
    </submittedName>
</protein>
<evidence type="ECO:0000313" key="6">
    <source>
        <dbReference type="Proteomes" id="UP000270296"/>
    </source>
</evidence>
<dbReference type="InterPro" id="IPR007588">
    <property type="entry name" value="Znf_FLYWCH"/>
</dbReference>
<evidence type="ECO:0000313" key="7">
    <source>
        <dbReference type="WBParaSite" id="SBAD_0000280901-mRNA-1"/>
    </source>
</evidence>
<keyword evidence="6" id="KW-1185">Reference proteome</keyword>
<dbReference type="AlphaFoldDB" id="A0A183IGD5"/>
<dbReference type="Gene3D" id="2.20.25.240">
    <property type="match status" value="1"/>
</dbReference>
<evidence type="ECO:0000256" key="1">
    <source>
        <dbReference type="ARBA" id="ARBA00022723"/>
    </source>
</evidence>
<dbReference type="EMBL" id="UZAM01007350">
    <property type="protein sequence ID" value="VDO98568.1"/>
    <property type="molecule type" value="Genomic_DNA"/>
</dbReference>
<organism evidence="7">
    <name type="scientific">Soboliphyme baturini</name>
    <dbReference type="NCBI Taxonomy" id="241478"/>
    <lineage>
        <taxon>Eukaryota</taxon>
        <taxon>Metazoa</taxon>
        <taxon>Ecdysozoa</taxon>
        <taxon>Nematoda</taxon>
        <taxon>Enoplea</taxon>
        <taxon>Dorylaimia</taxon>
        <taxon>Dioctophymatida</taxon>
        <taxon>Dioctophymatoidea</taxon>
        <taxon>Soboliphymatidae</taxon>
        <taxon>Soboliphyme</taxon>
    </lineage>
</organism>
<proteinExistence type="predicted"/>
<dbReference type="Pfam" id="PF04500">
    <property type="entry name" value="FLYWCH"/>
    <property type="match status" value="1"/>
</dbReference>
<reference evidence="5 6" key="2">
    <citation type="submission" date="2018-11" db="EMBL/GenBank/DDBJ databases">
        <authorList>
            <consortium name="Pathogen Informatics"/>
        </authorList>
    </citation>
    <scope>NUCLEOTIDE SEQUENCE [LARGE SCALE GENOMIC DNA]</scope>
</reference>
<sequence length="221" mass="24860">MCCLSCSNASETNSQLFNEEFSNDILHYFLVSSVKKLLRLPCVEESTSEKDVKKSLRLDSPSTEATLTQFLQKEGMSVMFMGMTCKRLSVPKMLSVPLSKRDRKKFPSEGFHYFFGRNSANGTKKFWSCEQKGRCKARIHTTGTTVVMEIGERSHDNSAAAVEVAELVTMIRRHAEDNMEASVQVINKYAVGVSQGARGSLKNLRAHKKVVIRRRNEVIAN</sequence>
<keyword evidence="2" id="KW-0863">Zinc-finger</keyword>
<accession>A0A183IGD5</accession>
<dbReference type="Proteomes" id="UP000270296">
    <property type="component" value="Unassembled WGS sequence"/>
</dbReference>
<dbReference type="GO" id="GO:0008270">
    <property type="term" value="F:zinc ion binding"/>
    <property type="evidence" value="ECO:0007669"/>
    <property type="project" value="UniProtKB-KW"/>
</dbReference>
<evidence type="ECO:0000259" key="4">
    <source>
        <dbReference type="Pfam" id="PF04500"/>
    </source>
</evidence>